<dbReference type="RefSeq" id="WP_346753450.1">
    <property type="nucleotide sequence ID" value="NZ_JAUJEA010000007.1"/>
</dbReference>
<evidence type="ECO:0000313" key="1">
    <source>
        <dbReference type="EMBL" id="MDN5203427.1"/>
    </source>
</evidence>
<proteinExistence type="predicted"/>
<dbReference type="InterPro" id="IPR025345">
    <property type="entry name" value="DUF4249"/>
</dbReference>
<gene>
    <name evidence="1" type="ORF">QQ008_18720</name>
</gene>
<dbReference type="Proteomes" id="UP001172082">
    <property type="component" value="Unassembled WGS sequence"/>
</dbReference>
<dbReference type="Pfam" id="PF14054">
    <property type="entry name" value="DUF4249"/>
    <property type="match status" value="1"/>
</dbReference>
<accession>A0ABT8KRM6</accession>
<dbReference type="EMBL" id="JAUJEA010000007">
    <property type="protein sequence ID" value="MDN5203427.1"/>
    <property type="molecule type" value="Genomic_DNA"/>
</dbReference>
<comment type="caution">
    <text evidence="1">The sequence shown here is derived from an EMBL/GenBank/DDBJ whole genome shotgun (WGS) entry which is preliminary data.</text>
</comment>
<evidence type="ECO:0000313" key="2">
    <source>
        <dbReference type="Proteomes" id="UP001172082"/>
    </source>
</evidence>
<name>A0ABT8KRM6_9BACT</name>
<organism evidence="1 2">
    <name type="scientific">Splendidivirga corallicola</name>
    <dbReference type="NCBI Taxonomy" id="3051826"/>
    <lineage>
        <taxon>Bacteria</taxon>
        <taxon>Pseudomonadati</taxon>
        <taxon>Bacteroidota</taxon>
        <taxon>Cytophagia</taxon>
        <taxon>Cytophagales</taxon>
        <taxon>Splendidivirgaceae</taxon>
        <taxon>Splendidivirga</taxon>
    </lineage>
</organism>
<protein>
    <submittedName>
        <fullName evidence="1">DUF4249 domain-containing protein</fullName>
    </submittedName>
</protein>
<sequence length="371" mass="42353">MKTRIAILILSIFCFSTCVDPIEFDTSSEPARLVVEGFISDLSAAERSDPYAIESYFKVKLSISSPVSNQRDEVVSGATVKIVDDSGGEIILQEFSESGEYYIIDQHFKAQESREYKLQIITNDGKTYESLPERVHKAKSQDWPYYELDEKLIIQDIGGKKEPNLIKGINVFTNLPDNETTETAYYRWDIIPTWVYIAPLPSDNSPLKTCWVTNDYYFKDIVLHEDNLGKGNYPKQLFFLPVTGNDKLKHDFSVLIRQFSLSEKAYDFWESLKKQRESVGSIFDPPPFTIKGNIINVNDPDDRVLGYFSVASESEKRWFVNIHELPYTLEESNPCDPPPGVPNIPTPDCLSCFEYGGGSTSITNQKPPWWR</sequence>
<keyword evidence="2" id="KW-1185">Reference proteome</keyword>
<reference evidence="1" key="1">
    <citation type="submission" date="2023-06" db="EMBL/GenBank/DDBJ databases">
        <title>Genomic of Parafulvivirga corallium.</title>
        <authorList>
            <person name="Wang G."/>
        </authorList>
    </citation>
    <scope>NUCLEOTIDE SEQUENCE</scope>
    <source>
        <strain evidence="1">BMA10</strain>
    </source>
</reference>